<dbReference type="AlphaFoldDB" id="A0A1I3LNY8"/>
<organism evidence="1 2">
    <name type="scientific">Paraburkholderia megapolitana</name>
    <dbReference type="NCBI Taxonomy" id="420953"/>
    <lineage>
        <taxon>Bacteria</taxon>
        <taxon>Pseudomonadati</taxon>
        <taxon>Pseudomonadota</taxon>
        <taxon>Betaproteobacteria</taxon>
        <taxon>Burkholderiales</taxon>
        <taxon>Burkholderiaceae</taxon>
        <taxon>Paraburkholderia</taxon>
    </lineage>
</organism>
<dbReference type="Proteomes" id="UP000199548">
    <property type="component" value="Unassembled WGS sequence"/>
</dbReference>
<accession>A0A1I3LNY8</accession>
<reference evidence="1 2" key="1">
    <citation type="submission" date="2016-10" db="EMBL/GenBank/DDBJ databases">
        <authorList>
            <person name="de Groot N.N."/>
        </authorList>
    </citation>
    <scope>NUCLEOTIDE SEQUENCE [LARGE SCALE GENOMIC DNA]</scope>
    <source>
        <strain evidence="1 2">LMG 23650</strain>
    </source>
</reference>
<protein>
    <submittedName>
        <fullName evidence="1">Uncharacterized protein</fullName>
    </submittedName>
</protein>
<keyword evidence="2" id="KW-1185">Reference proteome</keyword>
<proteinExistence type="predicted"/>
<sequence length="82" mass="9083">MKFAKRNCIVEATRWFSPGDHPAVEQHDGVWSIATPEGWRDVKPGDWVITPSGDATYCMQDSLFTSLYEPLASSPVLTATLV</sequence>
<dbReference type="OrthoDB" id="5688154at2"/>
<gene>
    <name evidence="1" type="ORF">SAMN05192543_104512</name>
</gene>
<evidence type="ECO:0000313" key="1">
    <source>
        <dbReference type="EMBL" id="SFI86441.1"/>
    </source>
</evidence>
<evidence type="ECO:0000313" key="2">
    <source>
        <dbReference type="Proteomes" id="UP000199548"/>
    </source>
</evidence>
<name>A0A1I3LNY8_9BURK</name>
<dbReference type="RefSeq" id="WP_091012562.1">
    <property type="nucleotide sequence ID" value="NZ_CP041743.1"/>
</dbReference>
<dbReference type="EMBL" id="FOQU01000004">
    <property type="protein sequence ID" value="SFI86441.1"/>
    <property type="molecule type" value="Genomic_DNA"/>
</dbReference>